<dbReference type="AlphaFoldDB" id="A0A4R1BRQ5"/>
<keyword evidence="1" id="KW-0472">Membrane</keyword>
<keyword evidence="1" id="KW-1133">Transmembrane helix</keyword>
<accession>A0A4R1BRQ5</accession>
<dbReference type="PANTHER" id="PTHR34473">
    <property type="entry name" value="UPF0699 TRANSMEMBRANE PROTEIN YDBS"/>
    <property type="match status" value="1"/>
</dbReference>
<dbReference type="Proteomes" id="UP000295244">
    <property type="component" value="Unassembled WGS sequence"/>
</dbReference>
<keyword evidence="4" id="KW-1185">Reference proteome</keyword>
<evidence type="ECO:0000259" key="2">
    <source>
        <dbReference type="Pfam" id="PF03703"/>
    </source>
</evidence>
<evidence type="ECO:0000256" key="1">
    <source>
        <dbReference type="SAM" id="Phobius"/>
    </source>
</evidence>
<comment type="caution">
    <text evidence="3">The sequence shown here is derived from an EMBL/GenBank/DDBJ whole genome shotgun (WGS) entry which is preliminary data.</text>
</comment>
<organism evidence="3 4">
    <name type="scientific">Rubrobacter taiwanensis</name>
    <dbReference type="NCBI Taxonomy" id="185139"/>
    <lineage>
        <taxon>Bacteria</taxon>
        <taxon>Bacillati</taxon>
        <taxon>Actinomycetota</taxon>
        <taxon>Rubrobacteria</taxon>
        <taxon>Rubrobacterales</taxon>
        <taxon>Rubrobacteraceae</taxon>
        <taxon>Rubrobacter</taxon>
    </lineage>
</organism>
<sequence>MSSVREEGGLKAEPKERLDPRAKALWRIVGSFWALFLLALGSAGTVVLTLAGAPVYVGLLPVLGALALGVLIVGVIPAVLWRRWRYEVRETEIDLQRGLLKVRRTLVPMARVQHVDTQHGPLQRALGLSTVIFYTAAGPNQIPQLAAPVAAAVRDRIAELTKTQDEL</sequence>
<dbReference type="OrthoDB" id="7364633at2"/>
<dbReference type="EMBL" id="SKBU01000004">
    <property type="protein sequence ID" value="TCJ20298.1"/>
    <property type="molecule type" value="Genomic_DNA"/>
</dbReference>
<name>A0A4R1BRQ5_9ACTN</name>
<protein>
    <recommendedName>
        <fullName evidence="2">YdbS-like PH domain-containing protein</fullName>
    </recommendedName>
</protein>
<dbReference type="InterPro" id="IPR005182">
    <property type="entry name" value="YdbS-like_PH"/>
</dbReference>
<reference evidence="3 4" key="1">
    <citation type="submission" date="2019-03" db="EMBL/GenBank/DDBJ databases">
        <title>Whole genome sequence of a novel Rubrobacter taiwanensis strain, isolated from Yellowstone National Park.</title>
        <authorList>
            <person name="Freed S."/>
            <person name="Ramaley R.F."/>
            <person name="Kyndt J.A."/>
        </authorList>
    </citation>
    <scope>NUCLEOTIDE SEQUENCE [LARGE SCALE GENOMIC DNA]</scope>
    <source>
        <strain evidence="3 4">Yellowstone</strain>
    </source>
</reference>
<feature type="transmembrane region" description="Helical" evidence="1">
    <location>
        <begin position="56"/>
        <end position="81"/>
    </location>
</feature>
<dbReference type="Pfam" id="PF03703">
    <property type="entry name" value="bPH_2"/>
    <property type="match status" value="1"/>
</dbReference>
<keyword evidence="1" id="KW-0812">Transmembrane</keyword>
<gene>
    <name evidence="3" type="ORF">E0L93_01985</name>
</gene>
<evidence type="ECO:0000313" key="4">
    <source>
        <dbReference type="Proteomes" id="UP000295244"/>
    </source>
</evidence>
<feature type="domain" description="YdbS-like PH" evidence="2">
    <location>
        <begin position="81"/>
        <end position="157"/>
    </location>
</feature>
<evidence type="ECO:0000313" key="3">
    <source>
        <dbReference type="EMBL" id="TCJ20298.1"/>
    </source>
</evidence>
<dbReference type="RefSeq" id="WP_132687767.1">
    <property type="nucleotide sequence ID" value="NZ_SKBU01000004.1"/>
</dbReference>
<dbReference type="PANTHER" id="PTHR34473:SF2">
    <property type="entry name" value="UPF0699 TRANSMEMBRANE PROTEIN YDBT"/>
    <property type="match status" value="1"/>
</dbReference>
<proteinExistence type="predicted"/>
<feature type="transmembrane region" description="Helical" evidence="1">
    <location>
        <begin position="24"/>
        <end position="50"/>
    </location>
</feature>